<dbReference type="PANTHER" id="PTHR10809:SF148">
    <property type="entry name" value="OS01G0936800 PROTEIN"/>
    <property type="match status" value="1"/>
</dbReference>
<feature type="transmembrane region" description="Helical" evidence="3">
    <location>
        <begin position="261"/>
        <end position="282"/>
    </location>
</feature>
<feature type="domain" description="MSP" evidence="4">
    <location>
        <begin position="6"/>
        <end position="126"/>
    </location>
</feature>
<dbReference type="PANTHER" id="PTHR10809">
    <property type="entry name" value="VESICLE-ASSOCIATED MEMBRANE PROTEIN-ASSOCIATED PROTEIN"/>
    <property type="match status" value="1"/>
</dbReference>
<dbReference type="AlphaFoldDB" id="A0A822YRP6"/>
<organism evidence="5 6">
    <name type="scientific">Nelumbo nucifera</name>
    <name type="common">Sacred lotus</name>
    <dbReference type="NCBI Taxonomy" id="4432"/>
    <lineage>
        <taxon>Eukaryota</taxon>
        <taxon>Viridiplantae</taxon>
        <taxon>Streptophyta</taxon>
        <taxon>Embryophyta</taxon>
        <taxon>Tracheophyta</taxon>
        <taxon>Spermatophyta</taxon>
        <taxon>Magnoliopsida</taxon>
        <taxon>Proteales</taxon>
        <taxon>Nelumbonaceae</taxon>
        <taxon>Nelumbo</taxon>
    </lineage>
</organism>
<dbReference type="Proteomes" id="UP000607653">
    <property type="component" value="Unassembled WGS sequence"/>
</dbReference>
<dbReference type="InterPro" id="IPR013783">
    <property type="entry name" value="Ig-like_fold"/>
</dbReference>
<dbReference type="InterPro" id="IPR008962">
    <property type="entry name" value="PapD-like_sf"/>
</dbReference>
<dbReference type="InterPro" id="IPR000535">
    <property type="entry name" value="MSP_dom"/>
</dbReference>
<dbReference type="Pfam" id="PF00635">
    <property type="entry name" value="Motile_Sperm"/>
    <property type="match status" value="1"/>
</dbReference>
<dbReference type="InterPro" id="IPR016763">
    <property type="entry name" value="VAP"/>
</dbReference>
<dbReference type="EMBL" id="DUZY01000003">
    <property type="protein sequence ID" value="DAD33456.1"/>
    <property type="molecule type" value="Genomic_DNA"/>
</dbReference>
<sequence length="284" mass="31945">MMSQELLQIHPRELKFTFELKKQSSCLVQLVSNSDQCVAFKVKTTSPKKYCVRPNIGIVQPRSTCDFTVTMQAQREEPPDLQCKDKFLIQSMVVPLGTTVEDITPIMFTKDNGRYIEENKLRVVLVSPPRSPVLLPVNGALKQELNNEPSILKGQVMSGDENLPPLCMVLEEVKSTKGVDMKSAWNVEEMKLAKEIGDLELGNAILELNSKIDERESKLREAGIAIAKLKEERSRITQECEALWQELAVVKKQSGARRVQVGFPFLFVVMMALVSVALGLWLRS</sequence>
<keyword evidence="3" id="KW-1133">Transmembrane helix</keyword>
<proteinExistence type="inferred from homology"/>
<evidence type="ECO:0000259" key="4">
    <source>
        <dbReference type="PROSITE" id="PS50202"/>
    </source>
</evidence>
<evidence type="ECO:0000313" key="6">
    <source>
        <dbReference type="Proteomes" id="UP000607653"/>
    </source>
</evidence>
<protein>
    <recommendedName>
        <fullName evidence="4">MSP domain-containing protein</fullName>
    </recommendedName>
</protein>
<keyword evidence="2" id="KW-0175">Coiled coil</keyword>
<evidence type="ECO:0000256" key="3">
    <source>
        <dbReference type="SAM" id="Phobius"/>
    </source>
</evidence>
<reference evidence="5 6" key="1">
    <citation type="journal article" date="2020" name="Mol. Biol. Evol.">
        <title>Distinct Expression and Methylation Patterns for Genes with Different Fates following a Single Whole-Genome Duplication in Flowering Plants.</title>
        <authorList>
            <person name="Shi T."/>
            <person name="Rahmani R.S."/>
            <person name="Gugger P.F."/>
            <person name="Wang M."/>
            <person name="Li H."/>
            <person name="Zhang Y."/>
            <person name="Li Z."/>
            <person name="Wang Q."/>
            <person name="Van de Peer Y."/>
            <person name="Marchal K."/>
            <person name="Chen J."/>
        </authorList>
    </citation>
    <scope>NUCLEOTIDE SEQUENCE [LARGE SCALE GENOMIC DNA]</scope>
    <source>
        <tissue evidence="5">Leaf</tissue>
    </source>
</reference>
<accession>A0A822YRP6</accession>
<keyword evidence="3" id="KW-0472">Membrane</keyword>
<dbReference type="FunFam" id="2.60.40.10:FF:000813">
    <property type="entry name" value="Vesicle-associated protein 1-1"/>
    <property type="match status" value="1"/>
</dbReference>
<gene>
    <name evidence="5" type="ORF">HUJ06_012307</name>
</gene>
<evidence type="ECO:0000313" key="5">
    <source>
        <dbReference type="EMBL" id="DAD33456.1"/>
    </source>
</evidence>
<name>A0A822YRP6_NELNU</name>
<dbReference type="PROSITE" id="PS50202">
    <property type="entry name" value="MSP"/>
    <property type="match status" value="1"/>
</dbReference>
<evidence type="ECO:0000256" key="2">
    <source>
        <dbReference type="SAM" id="Coils"/>
    </source>
</evidence>
<dbReference type="GO" id="GO:0005789">
    <property type="term" value="C:endoplasmic reticulum membrane"/>
    <property type="evidence" value="ECO:0007669"/>
    <property type="project" value="InterPro"/>
</dbReference>
<comment type="caution">
    <text evidence="5">The sequence shown here is derived from an EMBL/GenBank/DDBJ whole genome shotgun (WGS) entry which is preliminary data.</text>
</comment>
<keyword evidence="3" id="KW-0812">Transmembrane</keyword>
<evidence type="ECO:0000256" key="1">
    <source>
        <dbReference type="ARBA" id="ARBA00008932"/>
    </source>
</evidence>
<keyword evidence="6" id="KW-1185">Reference proteome</keyword>
<dbReference type="SUPFAM" id="SSF49354">
    <property type="entry name" value="PapD-like"/>
    <property type="match status" value="1"/>
</dbReference>
<dbReference type="PIRSF" id="PIRSF019693">
    <property type="entry name" value="VAMP-associated"/>
    <property type="match status" value="1"/>
</dbReference>
<comment type="similarity">
    <text evidence="1">Belongs to the VAMP-associated protein (VAP) (TC 9.B.17) family.</text>
</comment>
<feature type="coiled-coil region" evidence="2">
    <location>
        <begin position="212"/>
        <end position="246"/>
    </location>
</feature>
<dbReference type="Gene3D" id="2.60.40.10">
    <property type="entry name" value="Immunoglobulins"/>
    <property type="match status" value="1"/>
</dbReference>